<evidence type="ECO:0000256" key="1">
    <source>
        <dbReference type="SAM" id="SignalP"/>
    </source>
</evidence>
<dbReference type="Proteomes" id="UP000293377">
    <property type="component" value="Unassembled WGS sequence"/>
</dbReference>
<dbReference type="STRING" id="1242993.ehr_00495"/>
<proteinExistence type="predicted"/>
<dbReference type="PANTHER" id="PTHR36573">
    <property type="entry name" value="INTERMEMBRANE PHOSPHOLIPID TRANSPORT SYSTEM BINDING PROTEIN MLAC"/>
    <property type="match status" value="1"/>
</dbReference>
<keyword evidence="3" id="KW-1185">Reference proteome</keyword>
<accession>A0A4Q6I9Q5</accession>
<feature type="chain" id="PRO_5020542004" evidence="1">
    <location>
        <begin position="24"/>
        <end position="209"/>
    </location>
</feature>
<feature type="signal peptide" evidence="1">
    <location>
        <begin position="1"/>
        <end position="23"/>
    </location>
</feature>
<dbReference type="AlphaFoldDB" id="A0A4Q6I9Q5"/>
<protein>
    <submittedName>
        <fullName evidence="2">ABC transporter substrate-binding protein</fullName>
    </submittedName>
</protein>
<sequence length="209" mass="24129">MINSFICKLFVISLFFLFNNAFGYDSTEACNEYVRPCYFIVTLKNQIEIITQDINNKAEVYASIQSIVDRVLNIREISKFVAGSYWNTMSTDEQEEFIDEYGQYVKRMYSKQLCKYSTYDMSILSVKNPKEGHYLINTRLSNESDDHNFIIVEFNLISTSDGFLLSDLKVNNAISLSVTQRSIIKNIVSKQGIDGMLTYFRSENSAAKY</sequence>
<evidence type="ECO:0000313" key="2">
    <source>
        <dbReference type="EMBL" id="RZB12757.1"/>
    </source>
</evidence>
<keyword evidence="1" id="KW-0732">Signal</keyword>
<dbReference type="RefSeq" id="WP_045171159.1">
    <property type="nucleotide sequence ID" value="NZ_QOHL01000009.1"/>
</dbReference>
<dbReference type="InterPro" id="IPR042245">
    <property type="entry name" value="Tgt2/MlaC_sf"/>
</dbReference>
<dbReference type="EMBL" id="QOHL01000009">
    <property type="protein sequence ID" value="RZB12757.1"/>
    <property type="molecule type" value="Genomic_DNA"/>
</dbReference>
<dbReference type="Gene3D" id="3.10.450.710">
    <property type="entry name" value="Tgt2/MlaC"/>
    <property type="match status" value="1"/>
</dbReference>
<evidence type="ECO:0000313" key="3">
    <source>
        <dbReference type="Proteomes" id="UP000293377"/>
    </source>
</evidence>
<dbReference type="OrthoDB" id="8099120at2"/>
<dbReference type="PANTHER" id="PTHR36573:SF1">
    <property type="entry name" value="INTERMEMBRANE PHOSPHOLIPID TRANSPORT SYSTEM BINDING PROTEIN MLAC"/>
    <property type="match status" value="1"/>
</dbReference>
<gene>
    <name evidence="2" type="ORF">DRF75_02570</name>
</gene>
<name>A0A4Q6I9Q5_9RICK</name>
<comment type="caution">
    <text evidence="2">The sequence shown here is derived from an EMBL/GenBank/DDBJ whole genome shotgun (WGS) entry which is preliminary data.</text>
</comment>
<reference evidence="2 3" key="1">
    <citation type="submission" date="2018-06" db="EMBL/GenBank/DDBJ databases">
        <title>Complete Genome Sequence of Ehrlichia minasensis Isolated From Cattle.</title>
        <authorList>
            <person name="Aguiar D.M."/>
            <person name="Araujo J.P.A.Jr."/>
            <person name="Nakazato L."/>
            <person name="Bard E."/>
            <person name="Cabezas-Cruz A."/>
        </authorList>
    </citation>
    <scope>NUCLEOTIDE SEQUENCE [LARGE SCALE GENOMIC DNA]</scope>
    <source>
        <strain evidence="2 3">B11</strain>
    </source>
</reference>
<organism evidence="2 3">
    <name type="scientific">Ehrlichia minasensis</name>
    <dbReference type="NCBI Taxonomy" id="1242993"/>
    <lineage>
        <taxon>Bacteria</taxon>
        <taxon>Pseudomonadati</taxon>
        <taxon>Pseudomonadota</taxon>
        <taxon>Alphaproteobacteria</taxon>
        <taxon>Rickettsiales</taxon>
        <taxon>Anaplasmataceae</taxon>
        <taxon>Ehrlichia</taxon>
    </lineage>
</organism>
<dbReference type="InterPro" id="IPR008869">
    <property type="entry name" value="MlaC/ttg2D"/>
</dbReference>
<dbReference type="Pfam" id="PF05494">
    <property type="entry name" value="MlaC"/>
    <property type="match status" value="1"/>
</dbReference>